<evidence type="ECO:0000313" key="3">
    <source>
        <dbReference type="Proteomes" id="UP001500016"/>
    </source>
</evidence>
<comment type="caution">
    <text evidence="2">The sequence shown here is derived from an EMBL/GenBank/DDBJ whole genome shotgun (WGS) entry which is preliminary data.</text>
</comment>
<name>A0ABN2WNS2_9ACTN</name>
<keyword evidence="3" id="KW-1185">Reference proteome</keyword>
<dbReference type="Proteomes" id="UP001500016">
    <property type="component" value="Unassembled WGS sequence"/>
</dbReference>
<evidence type="ECO:0000256" key="1">
    <source>
        <dbReference type="SAM" id="MobiDB-lite"/>
    </source>
</evidence>
<protein>
    <submittedName>
        <fullName evidence="2">Uncharacterized protein</fullName>
    </submittedName>
</protein>
<gene>
    <name evidence="2" type="ORF">GCM10009801_65200</name>
</gene>
<organism evidence="2 3">
    <name type="scientific">Streptomyces albiaxialis</name>
    <dbReference type="NCBI Taxonomy" id="329523"/>
    <lineage>
        <taxon>Bacteria</taxon>
        <taxon>Bacillati</taxon>
        <taxon>Actinomycetota</taxon>
        <taxon>Actinomycetes</taxon>
        <taxon>Kitasatosporales</taxon>
        <taxon>Streptomycetaceae</taxon>
        <taxon>Streptomyces</taxon>
    </lineage>
</organism>
<feature type="region of interest" description="Disordered" evidence="1">
    <location>
        <begin position="47"/>
        <end position="85"/>
    </location>
</feature>
<sequence length="85" mass="9491">MPAQIAAGTLPRAMEVKAIEDWMVEGTRQRKSSPSWSCGVRTYGTSPYEARPSSGKSANVHSTTARWSRQWRRPSRASRVESRAP</sequence>
<feature type="compositionally biased region" description="Polar residues" evidence="1">
    <location>
        <begin position="54"/>
        <end position="67"/>
    </location>
</feature>
<dbReference type="EMBL" id="BAAAPE010000016">
    <property type="protein sequence ID" value="GAA2095964.1"/>
    <property type="molecule type" value="Genomic_DNA"/>
</dbReference>
<reference evidence="2 3" key="1">
    <citation type="journal article" date="2019" name="Int. J. Syst. Evol. Microbiol.">
        <title>The Global Catalogue of Microorganisms (GCM) 10K type strain sequencing project: providing services to taxonomists for standard genome sequencing and annotation.</title>
        <authorList>
            <consortium name="The Broad Institute Genomics Platform"/>
            <consortium name="The Broad Institute Genome Sequencing Center for Infectious Disease"/>
            <person name="Wu L."/>
            <person name="Ma J."/>
        </authorList>
    </citation>
    <scope>NUCLEOTIDE SEQUENCE [LARGE SCALE GENOMIC DNA]</scope>
    <source>
        <strain evidence="2 3">JCM 15478</strain>
    </source>
</reference>
<accession>A0ABN2WNS2</accession>
<evidence type="ECO:0000313" key="2">
    <source>
        <dbReference type="EMBL" id="GAA2095964.1"/>
    </source>
</evidence>
<proteinExistence type="predicted"/>